<keyword evidence="3" id="KW-1185">Reference proteome</keyword>
<feature type="region of interest" description="Disordered" evidence="1">
    <location>
        <begin position="73"/>
        <end position="103"/>
    </location>
</feature>
<name>A0A848HC65_9BURK</name>
<feature type="compositionally biased region" description="Low complexity" evidence="1">
    <location>
        <begin position="87"/>
        <end position="99"/>
    </location>
</feature>
<dbReference type="EMBL" id="JABBFX010000004">
    <property type="protein sequence ID" value="NML48345.1"/>
    <property type="molecule type" value="Genomic_DNA"/>
</dbReference>
<sequence length="290" mass="29929">MSKYKVVITGRSAGASPSEVAAKLAAAFKLPQDKALELAQARSVVVRRGLDLQAAARYEQALAAAGCTVTVEPETPPQESLALDVGSSAPAPTASPAASEGETAAGQGNIAQVAGTLLTPLLMFALWVWFTEPAWLTSALSVVRGPNQLESVLRVGKSKSAEFEQFKMKGGLEAESRWKGFRVRAVSVSYRDSGELSMAQLRLFKEFPGYKLGSLDNFKSALRSECGGSWDVNANQTGMSAKGGNGVQCVVNGAGDDIEVMLALGEPQARSGGGVAVAAAAGAAAAPDAP</sequence>
<organism evidence="2 3">
    <name type="scientific">Ramlibacter agri</name>
    <dbReference type="NCBI Taxonomy" id="2728837"/>
    <lineage>
        <taxon>Bacteria</taxon>
        <taxon>Pseudomonadati</taxon>
        <taxon>Pseudomonadota</taxon>
        <taxon>Betaproteobacteria</taxon>
        <taxon>Burkholderiales</taxon>
        <taxon>Comamonadaceae</taxon>
        <taxon>Ramlibacter</taxon>
    </lineage>
</organism>
<evidence type="ECO:0000313" key="3">
    <source>
        <dbReference type="Proteomes" id="UP000541185"/>
    </source>
</evidence>
<evidence type="ECO:0000256" key="1">
    <source>
        <dbReference type="SAM" id="MobiDB-lite"/>
    </source>
</evidence>
<protein>
    <submittedName>
        <fullName evidence="2">Uncharacterized protein</fullName>
    </submittedName>
</protein>
<dbReference type="Proteomes" id="UP000541185">
    <property type="component" value="Unassembled WGS sequence"/>
</dbReference>
<accession>A0A848HC65</accession>
<evidence type="ECO:0000313" key="2">
    <source>
        <dbReference type="EMBL" id="NML48345.1"/>
    </source>
</evidence>
<gene>
    <name evidence="2" type="ORF">HHL11_31645</name>
</gene>
<proteinExistence type="predicted"/>
<comment type="caution">
    <text evidence="2">The sequence shown here is derived from an EMBL/GenBank/DDBJ whole genome shotgun (WGS) entry which is preliminary data.</text>
</comment>
<dbReference type="AlphaFoldDB" id="A0A848HC65"/>
<dbReference type="RefSeq" id="WP_169422664.1">
    <property type="nucleotide sequence ID" value="NZ_JABBFX010000004.1"/>
</dbReference>
<reference evidence="2 3" key="1">
    <citation type="submission" date="2020-04" db="EMBL/GenBank/DDBJ databases">
        <title>Ramlibacter sp. G-1-2-2 isolated from soil.</title>
        <authorList>
            <person name="Dahal R.H."/>
        </authorList>
    </citation>
    <scope>NUCLEOTIDE SEQUENCE [LARGE SCALE GENOMIC DNA]</scope>
    <source>
        <strain evidence="2 3">G-1-2-2</strain>
    </source>
</reference>